<dbReference type="EMBL" id="CAKOGP040001112">
    <property type="protein sequence ID" value="CAJ1942448.1"/>
    <property type="molecule type" value="Genomic_DNA"/>
</dbReference>
<feature type="region of interest" description="Disordered" evidence="2">
    <location>
        <begin position="522"/>
        <end position="550"/>
    </location>
</feature>
<dbReference type="AlphaFoldDB" id="A0AAD2CQ68"/>
<feature type="coiled-coil region" evidence="1">
    <location>
        <begin position="638"/>
        <end position="684"/>
    </location>
</feature>
<organism evidence="4 5">
    <name type="scientific">Cylindrotheca closterium</name>
    <dbReference type="NCBI Taxonomy" id="2856"/>
    <lineage>
        <taxon>Eukaryota</taxon>
        <taxon>Sar</taxon>
        <taxon>Stramenopiles</taxon>
        <taxon>Ochrophyta</taxon>
        <taxon>Bacillariophyta</taxon>
        <taxon>Bacillariophyceae</taxon>
        <taxon>Bacillariophycidae</taxon>
        <taxon>Bacillariales</taxon>
        <taxon>Bacillariaceae</taxon>
        <taxon>Cylindrotheca</taxon>
    </lineage>
</organism>
<feature type="coiled-coil region" evidence="1">
    <location>
        <begin position="276"/>
        <end position="320"/>
    </location>
</feature>
<evidence type="ECO:0000256" key="2">
    <source>
        <dbReference type="SAM" id="MobiDB-lite"/>
    </source>
</evidence>
<name>A0AAD2CQ68_9STRA</name>
<proteinExistence type="predicted"/>
<evidence type="ECO:0008006" key="6">
    <source>
        <dbReference type="Google" id="ProtNLM"/>
    </source>
</evidence>
<gene>
    <name evidence="4" type="ORF">CYCCA115_LOCUS7952</name>
</gene>
<accession>A0AAD2CQ68</accession>
<evidence type="ECO:0000313" key="4">
    <source>
        <dbReference type="EMBL" id="CAJ1942448.1"/>
    </source>
</evidence>
<sequence>MYTLSILLLVLIVHRSNAFTSVSSRTERSINAVTTTTSLAISVGQWQETKKNQKLVESLFAENENDADDSLTSNGRLIPLHLRGQGSLKVSSNITRFATATESKQTVLFLSTTAAALDNDSSSPVSSVLLPLKSTGELKLLSFAVAKRPLSKSLLLTLNGLLVNRDGALFDNLPWAKWSVDPQQRNRDAASNQIDSKFHAGKRDAYYRFMGKDWQGRSAAIGNVALRLKYLLESDENNNSDDDDDGAAPSLKGGNNDMDSDESQTALATRILQLQIRESQMELAGMEAELAAASGDADSQDELCKIKLDLEDKIANMENDMAKIGSVGSTTSATMIGGILENVVNWSTKDGQNAAPYRGATGYAPILDSKEDIAGSLLPYTSPFDLLKEILEDQLNAKVIGCVLENTSLLKGNVVLGGAVVLQRITPKKTTKIMGEEVTINDYEEDYGNPNAKGGEMMIVECDSDEALGMALACNVELSIGSTLFEMTSVLGEEKIQGKNTEHIMDTLAVWQSVDASMSLQVEGERQSQGNTNQSPVSMPGAFDEMSSESKALFPVDSPVKSLDEYDEMTNEVKAKTLLEMSNFNGRLPRPRVVRQQSESSTNPLDELLIPLIDESVRRQFRIRDAERQGDMELAKELRASKSKRQEALERIESARANGEDDLVDQLESESEFLESLRADITQDEGAYSRFLDRDDWYERDRQATAERVKKSSFGTLLDGIE</sequence>
<protein>
    <recommendedName>
        <fullName evidence="6">Calmodulin</fullName>
    </recommendedName>
</protein>
<comment type="caution">
    <text evidence="4">The sequence shown here is derived from an EMBL/GenBank/DDBJ whole genome shotgun (WGS) entry which is preliminary data.</text>
</comment>
<dbReference type="Proteomes" id="UP001295423">
    <property type="component" value="Unassembled WGS sequence"/>
</dbReference>
<feature type="compositionally biased region" description="Polar residues" evidence="2">
    <location>
        <begin position="527"/>
        <end position="537"/>
    </location>
</feature>
<reference evidence="4" key="1">
    <citation type="submission" date="2023-08" db="EMBL/GenBank/DDBJ databases">
        <authorList>
            <person name="Audoor S."/>
            <person name="Bilcke G."/>
        </authorList>
    </citation>
    <scope>NUCLEOTIDE SEQUENCE</scope>
</reference>
<feature type="compositionally biased region" description="Acidic residues" evidence="2">
    <location>
        <begin position="235"/>
        <end position="246"/>
    </location>
</feature>
<evidence type="ECO:0000256" key="3">
    <source>
        <dbReference type="SAM" id="SignalP"/>
    </source>
</evidence>
<feature type="signal peptide" evidence="3">
    <location>
        <begin position="1"/>
        <end position="18"/>
    </location>
</feature>
<feature type="chain" id="PRO_5042048829" description="Calmodulin" evidence="3">
    <location>
        <begin position="19"/>
        <end position="722"/>
    </location>
</feature>
<evidence type="ECO:0000313" key="5">
    <source>
        <dbReference type="Proteomes" id="UP001295423"/>
    </source>
</evidence>
<keyword evidence="3" id="KW-0732">Signal</keyword>
<evidence type="ECO:0000256" key="1">
    <source>
        <dbReference type="SAM" id="Coils"/>
    </source>
</evidence>
<keyword evidence="1" id="KW-0175">Coiled coil</keyword>
<feature type="region of interest" description="Disordered" evidence="2">
    <location>
        <begin position="235"/>
        <end position="264"/>
    </location>
</feature>
<keyword evidence="5" id="KW-1185">Reference proteome</keyword>